<name>A0A0M9WDU6_9EURO</name>
<evidence type="ECO:0000256" key="1">
    <source>
        <dbReference type="SAM" id="Phobius"/>
    </source>
</evidence>
<dbReference type="Proteomes" id="UP000037696">
    <property type="component" value="Unassembled WGS sequence"/>
</dbReference>
<keyword evidence="1" id="KW-0472">Membrane</keyword>
<sequence length="123" mass="14543">MEGHGGGAVREKSQGTGGWVFFFFFFGVFFFFFLVFFFLLFLSFILLLFFLSSLHIYISCLCYTYTRLYLAIIYYIIYTYEINTFDNLTSYTSKCASGNEPLKKNLRYFLVPRDGEMEETRPI</sequence>
<keyword evidence="3" id="KW-1185">Reference proteome</keyword>
<dbReference type="AlphaFoldDB" id="A0A0M9WDU6"/>
<dbReference type="EMBL" id="LHQQ01000141">
    <property type="protein sequence ID" value="KOS41112.1"/>
    <property type="molecule type" value="Genomic_DNA"/>
</dbReference>
<keyword evidence="1" id="KW-0812">Transmembrane</keyword>
<gene>
    <name evidence="2" type="ORF">ACN38_g7999</name>
</gene>
<comment type="caution">
    <text evidence="2">The sequence shown here is derived from an EMBL/GenBank/DDBJ whole genome shotgun (WGS) entry which is preliminary data.</text>
</comment>
<keyword evidence="1" id="KW-1133">Transmembrane helix</keyword>
<evidence type="ECO:0000313" key="3">
    <source>
        <dbReference type="Proteomes" id="UP000037696"/>
    </source>
</evidence>
<accession>A0A0M9WDU6</accession>
<reference evidence="2 3" key="1">
    <citation type="submission" date="2015-08" db="EMBL/GenBank/DDBJ databases">
        <title>Genome sequencing of Penicillium nordicum.</title>
        <authorList>
            <person name="Nguyen H.D."/>
            <person name="Seifert K.A."/>
        </authorList>
    </citation>
    <scope>NUCLEOTIDE SEQUENCE [LARGE SCALE GENOMIC DNA]</scope>
    <source>
        <strain evidence="2 3">DAOMC 185683</strain>
    </source>
</reference>
<evidence type="ECO:0000313" key="2">
    <source>
        <dbReference type="EMBL" id="KOS41112.1"/>
    </source>
</evidence>
<feature type="transmembrane region" description="Helical" evidence="1">
    <location>
        <begin position="20"/>
        <end position="50"/>
    </location>
</feature>
<protein>
    <submittedName>
        <fullName evidence="2">Uncharacterized protein</fullName>
    </submittedName>
</protein>
<proteinExistence type="predicted"/>
<organism evidence="2 3">
    <name type="scientific">Penicillium nordicum</name>
    <dbReference type="NCBI Taxonomy" id="229535"/>
    <lineage>
        <taxon>Eukaryota</taxon>
        <taxon>Fungi</taxon>
        <taxon>Dikarya</taxon>
        <taxon>Ascomycota</taxon>
        <taxon>Pezizomycotina</taxon>
        <taxon>Eurotiomycetes</taxon>
        <taxon>Eurotiomycetidae</taxon>
        <taxon>Eurotiales</taxon>
        <taxon>Aspergillaceae</taxon>
        <taxon>Penicillium</taxon>
    </lineage>
</organism>
<feature type="transmembrane region" description="Helical" evidence="1">
    <location>
        <begin position="56"/>
        <end position="77"/>
    </location>
</feature>